<dbReference type="Proteomes" id="UP000184109">
    <property type="component" value="Unassembled WGS sequence"/>
</dbReference>
<sequence length="209" mass="23800">MEFDYLCSNLDQLIKMPLPGIEAHKTLSPLQRPLFTKYNIPLSAKKAGVLVLLYPNQQQQTTILLTKRAQYKGTHSNQISFPGGKKNPEDRDLETTAMRETYEEVGLPQTDIIVHKQLSSIYIPPSNFEVNSYLATVDYTPIFSKNYEVEEIIHLTLEELLNPNNLTTFKTATSYANNIEVPCFMFNEHCVWGATAMILSEVKEVLKNL</sequence>
<evidence type="ECO:0000313" key="8">
    <source>
        <dbReference type="EMBL" id="SHH61430.1"/>
    </source>
</evidence>
<dbReference type="CDD" id="cd03426">
    <property type="entry name" value="NUDIX_CoAse_Nudt7"/>
    <property type="match status" value="1"/>
</dbReference>
<dbReference type="PROSITE" id="PS51462">
    <property type="entry name" value="NUDIX"/>
    <property type="match status" value="1"/>
</dbReference>
<dbReference type="SUPFAM" id="SSF55811">
    <property type="entry name" value="Nudix"/>
    <property type="match status" value="1"/>
</dbReference>
<evidence type="ECO:0000256" key="2">
    <source>
        <dbReference type="ARBA" id="ARBA00001946"/>
    </source>
</evidence>
<feature type="domain" description="Nudix hydrolase" evidence="7">
    <location>
        <begin position="44"/>
        <end position="180"/>
    </location>
</feature>
<dbReference type="PANTHER" id="PTHR12992">
    <property type="entry name" value="NUDIX HYDROLASE"/>
    <property type="match status" value="1"/>
</dbReference>
<evidence type="ECO:0000256" key="4">
    <source>
        <dbReference type="ARBA" id="ARBA00022801"/>
    </source>
</evidence>
<organism evidence="8 9">
    <name type="scientific">Wenyingzhuangia marina</name>
    <dbReference type="NCBI Taxonomy" id="1195760"/>
    <lineage>
        <taxon>Bacteria</taxon>
        <taxon>Pseudomonadati</taxon>
        <taxon>Bacteroidota</taxon>
        <taxon>Flavobacteriia</taxon>
        <taxon>Flavobacteriales</taxon>
        <taxon>Flavobacteriaceae</taxon>
        <taxon>Wenyingzhuangia</taxon>
    </lineage>
</organism>
<name>A0A1M5UER8_9FLAO</name>
<accession>A0A1M5UER8</accession>
<dbReference type="GO" id="GO:0010945">
    <property type="term" value="F:coenzyme A diphosphatase activity"/>
    <property type="evidence" value="ECO:0007669"/>
    <property type="project" value="InterPro"/>
</dbReference>
<evidence type="ECO:0000256" key="3">
    <source>
        <dbReference type="ARBA" id="ARBA00022723"/>
    </source>
</evidence>
<dbReference type="InterPro" id="IPR045121">
    <property type="entry name" value="CoAse"/>
</dbReference>
<gene>
    <name evidence="8" type="ORF">SAMN05444281_1210</name>
</gene>
<keyword evidence="3" id="KW-0479">Metal-binding</keyword>
<evidence type="ECO:0000313" key="9">
    <source>
        <dbReference type="Proteomes" id="UP000184109"/>
    </source>
</evidence>
<dbReference type="EMBL" id="FQXQ01000002">
    <property type="protein sequence ID" value="SHH61430.1"/>
    <property type="molecule type" value="Genomic_DNA"/>
</dbReference>
<dbReference type="Pfam" id="PF00293">
    <property type="entry name" value="NUDIX"/>
    <property type="match status" value="1"/>
</dbReference>
<keyword evidence="5" id="KW-0460">Magnesium</keyword>
<dbReference type="OrthoDB" id="9802805at2"/>
<keyword evidence="9" id="KW-1185">Reference proteome</keyword>
<comment type="cofactor">
    <cofactor evidence="1">
        <name>Mn(2+)</name>
        <dbReference type="ChEBI" id="CHEBI:29035"/>
    </cofactor>
</comment>
<evidence type="ECO:0000259" key="7">
    <source>
        <dbReference type="PROSITE" id="PS51462"/>
    </source>
</evidence>
<keyword evidence="6" id="KW-0464">Manganese</keyword>
<proteinExistence type="predicted"/>
<dbReference type="Gene3D" id="3.90.79.10">
    <property type="entry name" value="Nucleoside Triphosphate Pyrophosphohydrolase"/>
    <property type="match status" value="1"/>
</dbReference>
<dbReference type="InterPro" id="IPR015797">
    <property type="entry name" value="NUDIX_hydrolase-like_dom_sf"/>
</dbReference>
<dbReference type="InterPro" id="IPR000086">
    <property type="entry name" value="NUDIX_hydrolase_dom"/>
</dbReference>
<keyword evidence="4" id="KW-0378">Hydrolase</keyword>
<dbReference type="AlphaFoldDB" id="A0A1M5UER8"/>
<protein>
    <submittedName>
        <fullName evidence="8">NUDIX domain-containing protein</fullName>
    </submittedName>
</protein>
<evidence type="ECO:0000256" key="1">
    <source>
        <dbReference type="ARBA" id="ARBA00001936"/>
    </source>
</evidence>
<comment type="cofactor">
    <cofactor evidence="2">
        <name>Mg(2+)</name>
        <dbReference type="ChEBI" id="CHEBI:18420"/>
    </cofactor>
</comment>
<evidence type="ECO:0000256" key="5">
    <source>
        <dbReference type="ARBA" id="ARBA00022842"/>
    </source>
</evidence>
<evidence type="ECO:0000256" key="6">
    <source>
        <dbReference type="ARBA" id="ARBA00023211"/>
    </source>
</evidence>
<dbReference type="GO" id="GO:0046872">
    <property type="term" value="F:metal ion binding"/>
    <property type="evidence" value="ECO:0007669"/>
    <property type="project" value="UniProtKB-KW"/>
</dbReference>
<dbReference type="RefSeq" id="WP_073119338.1">
    <property type="nucleotide sequence ID" value="NZ_BMEN01000002.1"/>
</dbReference>
<reference evidence="9" key="1">
    <citation type="submission" date="2016-11" db="EMBL/GenBank/DDBJ databases">
        <authorList>
            <person name="Varghese N."/>
            <person name="Submissions S."/>
        </authorList>
    </citation>
    <scope>NUCLEOTIDE SEQUENCE [LARGE SCALE GENOMIC DNA]</scope>
    <source>
        <strain evidence="9">DSM 100572</strain>
    </source>
</reference>
<dbReference type="PANTHER" id="PTHR12992:SF11">
    <property type="entry name" value="MITOCHONDRIAL COENZYME A DIPHOSPHATASE NUDT8"/>
    <property type="match status" value="1"/>
</dbReference>
<dbReference type="STRING" id="1195760.SAMN05444281_1210"/>